<proteinExistence type="predicted"/>
<protein>
    <submittedName>
        <fullName evidence="11 12">Uronyl 2-sulfotransferase-like</fullName>
    </submittedName>
</protein>
<evidence type="ECO:0000256" key="1">
    <source>
        <dbReference type="ARBA" id="ARBA00004323"/>
    </source>
</evidence>
<keyword evidence="2" id="KW-0808">Transferase</keyword>
<comment type="subcellular location">
    <subcellularLocation>
        <location evidence="1">Golgi apparatus membrane</location>
        <topology evidence="1">Single-pass type II membrane protein</topology>
    </subcellularLocation>
</comment>
<sequence>MPRTVRLQIIVFAFLVTISFLWISRVSRPEIMVRNTTPSTRVVGSLAPYRHVTKSLSELGKMDEVSAHILMLNAVPKSGSEILVLLIQWLQGWNNFRHVRLKGSKRKLSNLEQEEFVDDFYKTVRDEAVPLCFDRNMYFINFTRFDKQSPTYINLIRDPADYLISRFNHLMGKKVSSFDAIEDCILKRRSKCDLHSGMHYDLAIPYFCGQDPRCALLNDDWALDQAKSNVERYYSVVGILEEVNATLQVFEKDVPFFFKGVQRLYYRDLLQPFHRNRKMIKASDKFRKYAKLILAKEYEFYEWSKRRLFRQLVQSN</sequence>
<dbReference type="SUPFAM" id="SSF52540">
    <property type="entry name" value="P-loop containing nucleoside triphosphate hydrolases"/>
    <property type="match status" value="1"/>
</dbReference>
<evidence type="ECO:0000256" key="6">
    <source>
        <dbReference type="ARBA" id="ARBA00023034"/>
    </source>
</evidence>
<evidence type="ECO:0000256" key="5">
    <source>
        <dbReference type="ARBA" id="ARBA00022989"/>
    </source>
</evidence>
<keyword evidence="4" id="KW-0735">Signal-anchor</keyword>
<evidence type="ECO:0000256" key="2">
    <source>
        <dbReference type="ARBA" id="ARBA00022679"/>
    </source>
</evidence>
<keyword evidence="6" id="KW-0333">Golgi apparatus</keyword>
<evidence type="ECO:0000256" key="7">
    <source>
        <dbReference type="ARBA" id="ARBA00023136"/>
    </source>
</evidence>
<dbReference type="InterPro" id="IPR027417">
    <property type="entry name" value="P-loop_NTPase"/>
</dbReference>
<dbReference type="RefSeq" id="XP_017768853.1">
    <property type="nucleotide sequence ID" value="XM_017913364.1"/>
</dbReference>
<dbReference type="Proteomes" id="UP000695000">
    <property type="component" value="Unplaced"/>
</dbReference>
<evidence type="ECO:0000256" key="4">
    <source>
        <dbReference type="ARBA" id="ARBA00022968"/>
    </source>
</evidence>
<feature type="transmembrane region" description="Helical" evidence="9">
    <location>
        <begin position="6"/>
        <end position="24"/>
    </location>
</feature>
<organism evidence="10 13">
    <name type="scientific">Nicrophorus vespilloides</name>
    <name type="common">Boreal carrion beetle</name>
    <dbReference type="NCBI Taxonomy" id="110193"/>
    <lineage>
        <taxon>Eukaryota</taxon>
        <taxon>Metazoa</taxon>
        <taxon>Ecdysozoa</taxon>
        <taxon>Arthropoda</taxon>
        <taxon>Hexapoda</taxon>
        <taxon>Insecta</taxon>
        <taxon>Pterygota</taxon>
        <taxon>Neoptera</taxon>
        <taxon>Endopterygota</taxon>
        <taxon>Coleoptera</taxon>
        <taxon>Polyphaga</taxon>
        <taxon>Staphyliniformia</taxon>
        <taxon>Silphidae</taxon>
        <taxon>Nicrophorinae</taxon>
        <taxon>Nicrophorus</taxon>
    </lineage>
</organism>
<dbReference type="PANTHER" id="PTHR12129:SF15">
    <property type="entry name" value="URONYL 2-SULFOTRANSFERASE"/>
    <property type="match status" value="1"/>
</dbReference>
<keyword evidence="3 9" id="KW-0812">Transmembrane</keyword>
<evidence type="ECO:0000313" key="12">
    <source>
        <dbReference type="RefSeq" id="XP_017768853.1"/>
    </source>
</evidence>
<dbReference type="GeneID" id="108556998"/>
<evidence type="ECO:0000313" key="11">
    <source>
        <dbReference type="RefSeq" id="XP_017768852.1"/>
    </source>
</evidence>
<keyword evidence="10" id="KW-1185">Reference proteome</keyword>
<name>A0ABM1M2Q4_NICVS</name>
<dbReference type="Gene3D" id="3.40.50.300">
    <property type="entry name" value="P-loop containing nucleotide triphosphate hydrolases"/>
    <property type="match status" value="1"/>
</dbReference>
<dbReference type="RefSeq" id="XP_017768852.1">
    <property type="nucleotide sequence ID" value="XM_017913363.1"/>
</dbReference>
<accession>A0ABM1M2Q4</accession>
<evidence type="ECO:0000256" key="3">
    <source>
        <dbReference type="ARBA" id="ARBA00022692"/>
    </source>
</evidence>
<keyword evidence="7 9" id="KW-0472">Membrane</keyword>
<gene>
    <name evidence="11 12 13" type="primary">LOC108556998</name>
</gene>
<evidence type="ECO:0000256" key="9">
    <source>
        <dbReference type="SAM" id="Phobius"/>
    </source>
</evidence>
<evidence type="ECO:0000313" key="10">
    <source>
        <dbReference type="Proteomes" id="UP000695000"/>
    </source>
</evidence>
<dbReference type="PANTHER" id="PTHR12129">
    <property type="entry name" value="HEPARAN SULFATE 2-O-SULFOTRANSFERASE"/>
    <property type="match status" value="1"/>
</dbReference>
<evidence type="ECO:0000256" key="8">
    <source>
        <dbReference type="ARBA" id="ARBA00023180"/>
    </source>
</evidence>
<reference evidence="11 12" key="1">
    <citation type="submission" date="2025-05" db="UniProtKB">
        <authorList>
            <consortium name="RefSeq"/>
        </authorList>
    </citation>
    <scope>IDENTIFICATION</scope>
    <source>
        <tissue evidence="11 12">Whole Larva</tissue>
    </source>
</reference>
<keyword evidence="8" id="KW-0325">Glycoprotein</keyword>
<dbReference type="RefSeq" id="XP_017768854.1">
    <property type="nucleotide sequence ID" value="XM_017913365.1"/>
</dbReference>
<keyword evidence="5 9" id="KW-1133">Transmembrane helix</keyword>
<dbReference type="InterPro" id="IPR007734">
    <property type="entry name" value="Heparan_SO4_2-O-STrfase"/>
</dbReference>
<evidence type="ECO:0000313" key="13">
    <source>
        <dbReference type="RefSeq" id="XP_017768854.1"/>
    </source>
</evidence>